<protein>
    <recommendedName>
        <fullName evidence="1">AB hydrolase-1 domain-containing protein</fullName>
    </recommendedName>
</protein>
<evidence type="ECO:0000259" key="1">
    <source>
        <dbReference type="Pfam" id="PF00561"/>
    </source>
</evidence>
<evidence type="ECO:0000313" key="2">
    <source>
        <dbReference type="EMBL" id="ARF67676.1"/>
    </source>
</evidence>
<evidence type="ECO:0000313" key="3">
    <source>
        <dbReference type="Proteomes" id="UP000192727"/>
    </source>
</evidence>
<dbReference type="EMBL" id="CP020557">
    <property type="protein sequence ID" value="ARF67676.1"/>
    <property type="molecule type" value="Genomic_DNA"/>
</dbReference>
<organism evidence="2 3">
    <name type="scientific">Paenibacillus larvae subsp. pulvifaciens</name>
    <dbReference type="NCBI Taxonomy" id="1477"/>
    <lineage>
        <taxon>Bacteria</taxon>
        <taxon>Bacillati</taxon>
        <taxon>Bacillota</taxon>
        <taxon>Bacilli</taxon>
        <taxon>Bacillales</taxon>
        <taxon>Paenibacillaceae</taxon>
        <taxon>Paenibacillus</taxon>
    </lineage>
</organism>
<dbReference type="InterPro" id="IPR029058">
    <property type="entry name" value="AB_hydrolase_fold"/>
</dbReference>
<dbReference type="Pfam" id="PF00561">
    <property type="entry name" value="Abhydrolase_1"/>
    <property type="match status" value="1"/>
</dbReference>
<dbReference type="PANTHER" id="PTHR43798">
    <property type="entry name" value="MONOACYLGLYCEROL LIPASE"/>
    <property type="match status" value="1"/>
</dbReference>
<gene>
    <name evidence="2" type="ORF">B7C51_07250</name>
</gene>
<dbReference type="Proteomes" id="UP000192727">
    <property type="component" value="Chromosome"/>
</dbReference>
<sequence length="272" mass="30616">MNLRRLFLMKLTVRNKEMYIIDEGEGPALVFLHGFPFEGSMWINQLDYFKLSYRVIAPDFRGMGQSQGSKHPFSFEELAEDILALLDNLGIVRFVCCGLSMGGYVAFSLWRKAPERILAFILTNTRPDADTVEGQTKRLHTAGNLLEHGSNQLVEQMLPNLVAADTKKDNQKLVQDIQNMILSMDPAGLAHISLAMAFRESSIQDLSSISVPVLIVAGTEDPITPPDVMQRMADKIPDSQYVQIDKSAHLTPLEQPGWFNKQVKSFLKQMFQ</sequence>
<dbReference type="Gene3D" id="3.40.50.1820">
    <property type="entry name" value="alpha/beta hydrolase"/>
    <property type="match status" value="1"/>
</dbReference>
<proteinExistence type="predicted"/>
<feature type="domain" description="AB hydrolase-1" evidence="1">
    <location>
        <begin position="27"/>
        <end position="255"/>
    </location>
</feature>
<dbReference type="AlphaFoldDB" id="A0A1V0URF8"/>
<dbReference type="InterPro" id="IPR050266">
    <property type="entry name" value="AB_hydrolase_sf"/>
</dbReference>
<dbReference type="SUPFAM" id="SSF53474">
    <property type="entry name" value="alpha/beta-Hydrolases"/>
    <property type="match status" value="1"/>
</dbReference>
<accession>A0A1V0URF8</accession>
<dbReference type="InterPro" id="IPR000073">
    <property type="entry name" value="AB_hydrolase_1"/>
</dbReference>
<reference evidence="2 3" key="1">
    <citation type="submission" date="2017-03" db="EMBL/GenBank/DDBJ databases">
        <title>Paenibacillus larvae genome sequencing.</title>
        <authorList>
            <person name="Dingman D.W."/>
        </authorList>
    </citation>
    <scope>NUCLEOTIDE SEQUENCE [LARGE SCALE GENOMIC DNA]</scope>
    <source>
        <strain evidence="2 3">SAG 10367</strain>
    </source>
</reference>
<name>A0A1V0URF8_9BACL</name>
<dbReference type="PRINTS" id="PR00111">
    <property type="entry name" value="ABHYDROLASE"/>
</dbReference>